<name>A0A915I5H6_ROMCU</name>
<evidence type="ECO:0000313" key="2">
    <source>
        <dbReference type="Proteomes" id="UP000887565"/>
    </source>
</evidence>
<organism evidence="2 3">
    <name type="scientific">Romanomermis culicivorax</name>
    <name type="common">Nematode worm</name>
    <dbReference type="NCBI Taxonomy" id="13658"/>
    <lineage>
        <taxon>Eukaryota</taxon>
        <taxon>Metazoa</taxon>
        <taxon>Ecdysozoa</taxon>
        <taxon>Nematoda</taxon>
        <taxon>Enoplea</taxon>
        <taxon>Dorylaimia</taxon>
        <taxon>Mermithida</taxon>
        <taxon>Mermithoidea</taxon>
        <taxon>Mermithidae</taxon>
        <taxon>Romanomermis</taxon>
    </lineage>
</organism>
<dbReference type="AlphaFoldDB" id="A0A915I5H6"/>
<feature type="region of interest" description="Disordered" evidence="1">
    <location>
        <begin position="38"/>
        <end position="80"/>
    </location>
</feature>
<reference evidence="3" key="1">
    <citation type="submission" date="2022-11" db="UniProtKB">
        <authorList>
            <consortium name="WormBaseParasite"/>
        </authorList>
    </citation>
    <scope>IDENTIFICATION</scope>
</reference>
<protein>
    <submittedName>
        <fullName evidence="3">Uncharacterized protein</fullName>
    </submittedName>
</protein>
<accession>A0A915I5H6</accession>
<keyword evidence="2" id="KW-1185">Reference proteome</keyword>
<dbReference type="WBParaSite" id="nRc.2.0.1.t09388-RA">
    <property type="protein sequence ID" value="nRc.2.0.1.t09388-RA"/>
    <property type="gene ID" value="nRc.2.0.1.g09388"/>
</dbReference>
<dbReference type="Proteomes" id="UP000887565">
    <property type="component" value="Unplaced"/>
</dbReference>
<sequence length="157" mass="17054">MMAEGMSERFIRQLAKEKVGCGVPLSKVHQCRLAAEQQAKGTPLNGSQKHSYDTAEETTTREARTTQKLKMEASKSQTILDKPTISAATYSQMGMVSKTGREGALSNPMEAEKTGSAMAKTQTHNFTIRISKSLGTCDRSQGLQDQGQNQGQDRGQA</sequence>
<feature type="compositionally biased region" description="Basic and acidic residues" evidence="1">
    <location>
        <begin position="50"/>
        <end position="73"/>
    </location>
</feature>
<evidence type="ECO:0000313" key="3">
    <source>
        <dbReference type="WBParaSite" id="nRc.2.0.1.t09388-RA"/>
    </source>
</evidence>
<evidence type="ECO:0000256" key="1">
    <source>
        <dbReference type="SAM" id="MobiDB-lite"/>
    </source>
</evidence>
<feature type="region of interest" description="Disordered" evidence="1">
    <location>
        <begin position="132"/>
        <end position="157"/>
    </location>
</feature>
<feature type="compositionally biased region" description="Low complexity" evidence="1">
    <location>
        <begin position="141"/>
        <end position="157"/>
    </location>
</feature>
<proteinExistence type="predicted"/>